<name>A0A919EBW8_9ACTN</name>
<reference evidence="3" key="2">
    <citation type="submission" date="2020-09" db="EMBL/GenBank/DDBJ databases">
        <authorList>
            <person name="Sun Q."/>
            <person name="Ohkuma M."/>
        </authorList>
    </citation>
    <scope>NUCLEOTIDE SEQUENCE</scope>
    <source>
        <strain evidence="3">JCM 4059</strain>
    </source>
</reference>
<dbReference type="AlphaFoldDB" id="A0A919EBW8"/>
<organism evidence="3 4">
    <name type="scientific">Streptomyces mashuensis</name>
    <dbReference type="NCBI Taxonomy" id="33904"/>
    <lineage>
        <taxon>Bacteria</taxon>
        <taxon>Bacillati</taxon>
        <taxon>Actinomycetota</taxon>
        <taxon>Actinomycetes</taxon>
        <taxon>Kitasatosporales</taxon>
        <taxon>Streptomycetaceae</taxon>
        <taxon>Streptomyces</taxon>
    </lineage>
</organism>
<keyword evidence="2" id="KW-1133">Transmembrane helix</keyword>
<feature type="compositionally biased region" description="Pro residues" evidence="1">
    <location>
        <begin position="39"/>
        <end position="53"/>
    </location>
</feature>
<evidence type="ECO:0000256" key="1">
    <source>
        <dbReference type="SAM" id="MobiDB-lite"/>
    </source>
</evidence>
<keyword evidence="4" id="KW-1185">Reference proteome</keyword>
<feature type="region of interest" description="Disordered" evidence="1">
    <location>
        <begin position="35"/>
        <end position="103"/>
    </location>
</feature>
<keyword evidence="2" id="KW-0472">Membrane</keyword>
<protein>
    <submittedName>
        <fullName evidence="3">Uncharacterized protein</fullName>
    </submittedName>
</protein>
<dbReference type="Proteomes" id="UP000638313">
    <property type="component" value="Unassembled WGS sequence"/>
</dbReference>
<comment type="caution">
    <text evidence="3">The sequence shown here is derived from an EMBL/GenBank/DDBJ whole genome shotgun (WGS) entry which is preliminary data.</text>
</comment>
<evidence type="ECO:0000313" key="3">
    <source>
        <dbReference type="EMBL" id="GHF33087.1"/>
    </source>
</evidence>
<dbReference type="EMBL" id="BNBD01000002">
    <property type="protein sequence ID" value="GHF33087.1"/>
    <property type="molecule type" value="Genomic_DNA"/>
</dbReference>
<evidence type="ECO:0000256" key="2">
    <source>
        <dbReference type="SAM" id="Phobius"/>
    </source>
</evidence>
<accession>A0A919EBW8</accession>
<reference evidence="3" key="1">
    <citation type="journal article" date="2014" name="Int. J. Syst. Evol. Microbiol.">
        <title>Complete genome sequence of Corynebacterium casei LMG S-19264T (=DSM 44701T), isolated from a smear-ripened cheese.</title>
        <authorList>
            <consortium name="US DOE Joint Genome Institute (JGI-PGF)"/>
            <person name="Walter F."/>
            <person name="Albersmeier A."/>
            <person name="Kalinowski J."/>
            <person name="Ruckert C."/>
        </authorList>
    </citation>
    <scope>NUCLEOTIDE SEQUENCE</scope>
    <source>
        <strain evidence="3">JCM 4059</strain>
    </source>
</reference>
<evidence type="ECO:0000313" key="4">
    <source>
        <dbReference type="Proteomes" id="UP000638313"/>
    </source>
</evidence>
<proteinExistence type="predicted"/>
<keyword evidence="2" id="KW-0812">Transmembrane</keyword>
<sequence length="109" mass="10885">MTVPALSRRAVGLVVGAVLIIVGVVIASVAVFGSSTAPDPAPSRPPTSWPPTDEPTRGLAPERSCLMYDLECQTGEGDESSGGATSQPSTPPDDTGATAGASGLFVVTC</sequence>
<feature type="transmembrane region" description="Helical" evidence="2">
    <location>
        <begin position="12"/>
        <end position="33"/>
    </location>
</feature>
<gene>
    <name evidence="3" type="ORF">GCM10010218_12700</name>
</gene>